<dbReference type="Proteomes" id="UP000887116">
    <property type="component" value="Unassembled WGS sequence"/>
</dbReference>
<dbReference type="OrthoDB" id="10386856at2759"/>
<protein>
    <submittedName>
        <fullName evidence="2">Uncharacterized protein</fullName>
    </submittedName>
</protein>
<name>A0A8X6GGI9_TRICU</name>
<feature type="compositionally biased region" description="Polar residues" evidence="1">
    <location>
        <begin position="24"/>
        <end position="35"/>
    </location>
</feature>
<feature type="region of interest" description="Disordered" evidence="1">
    <location>
        <begin position="24"/>
        <end position="58"/>
    </location>
</feature>
<keyword evidence="3" id="KW-1185">Reference proteome</keyword>
<evidence type="ECO:0000313" key="3">
    <source>
        <dbReference type="Proteomes" id="UP000887116"/>
    </source>
</evidence>
<comment type="caution">
    <text evidence="2">The sequence shown here is derived from an EMBL/GenBank/DDBJ whole genome shotgun (WGS) entry which is preliminary data.</text>
</comment>
<sequence>MGPSLFHRKLKVTVYFGLSLGCRTGSNSVESPNTASRDRGPMHDLRFKSGRQVGGKKDNELDFMQQNPLLFSHSMLAVQECPVKQQ</sequence>
<reference evidence="2" key="1">
    <citation type="submission" date="2020-07" db="EMBL/GenBank/DDBJ databases">
        <title>Multicomponent nature underlies the extraordinary mechanical properties of spider dragline silk.</title>
        <authorList>
            <person name="Kono N."/>
            <person name="Nakamura H."/>
            <person name="Mori M."/>
            <person name="Yoshida Y."/>
            <person name="Ohtoshi R."/>
            <person name="Malay A.D."/>
            <person name="Moran D.A.P."/>
            <person name="Tomita M."/>
            <person name="Numata K."/>
            <person name="Arakawa K."/>
        </authorList>
    </citation>
    <scope>NUCLEOTIDE SEQUENCE</scope>
</reference>
<dbReference type="EMBL" id="BMAO01035399">
    <property type="protein sequence ID" value="GFR03438.1"/>
    <property type="molecule type" value="Genomic_DNA"/>
</dbReference>
<evidence type="ECO:0000313" key="2">
    <source>
        <dbReference type="EMBL" id="GFR03438.1"/>
    </source>
</evidence>
<evidence type="ECO:0000256" key="1">
    <source>
        <dbReference type="SAM" id="MobiDB-lite"/>
    </source>
</evidence>
<organism evidence="2 3">
    <name type="scientific">Trichonephila clavata</name>
    <name type="common">Joro spider</name>
    <name type="synonym">Nephila clavata</name>
    <dbReference type="NCBI Taxonomy" id="2740835"/>
    <lineage>
        <taxon>Eukaryota</taxon>
        <taxon>Metazoa</taxon>
        <taxon>Ecdysozoa</taxon>
        <taxon>Arthropoda</taxon>
        <taxon>Chelicerata</taxon>
        <taxon>Arachnida</taxon>
        <taxon>Araneae</taxon>
        <taxon>Araneomorphae</taxon>
        <taxon>Entelegynae</taxon>
        <taxon>Araneoidea</taxon>
        <taxon>Nephilidae</taxon>
        <taxon>Trichonephila</taxon>
    </lineage>
</organism>
<feature type="compositionally biased region" description="Basic and acidic residues" evidence="1">
    <location>
        <begin position="36"/>
        <end position="47"/>
    </location>
</feature>
<dbReference type="AlphaFoldDB" id="A0A8X6GGI9"/>
<accession>A0A8X6GGI9</accession>
<proteinExistence type="predicted"/>
<gene>
    <name evidence="2" type="ORF">TNCT_667291</name>
</gene>